<dbReference type="PROSITE" id="PS51212">
    <property type="entry name" value="WSC"/>
    <property type="match status" value="1"/>
</dbReference>
<evidence type="ECO:0000313" key="4">
    <source>
        <dbReference type="Proteomes" id="UP000624244"/>
    </source>
</evidence>
<feature type="domain" description="WSC" evidence="2">
    <location>
        <begin position="107"/>
        <end position="198"/>
    </location>
</feature>
<proteinExistence type="predicted"/>
<reference evidence="3" key="1">
    <citation type="submission" date="2019-11" db="EMBL/GenBank/DDBJ databases">
        <title>Bipolaris sorokiniana Genome sequencing.</title>
        <authorList>
            <person name="Wang H."/>
        </authorList>
    </citation>
    <scope>NUCLEOTIDE SEQUENCE</scope>
</reference>
<organism evidence="3 4">
    <name type="scientific">Cochliobolus sativus</name>
    <name type="common">Common root rot and spot blotch fungus</name>
    <name type="synonym">Bipolaris sorokiniana</name>
    <dbReference type="NCBI Taxonomy" id="45130"/>
    <lineage>
        <taxon>Eukaryota</taxon>
        <taxon>Fungi</taxon>
        <taxon>Dikarya</taxon>
        <taxon>Ascomycota</taxon>
        <taxon>Pezizomycotina</taxon>
        <taxon>Dothideomycetes</taxon>
        <taxon>Pleosporomycetidae</taxon>
        <taxon>Pleosporales</taxon>
        <taxon>Pleosporineae</taxon>
        <taxon>Pleosporaceae</taxon>
        <taxon>Bipolaris</taxon>
    </lineage>
</organism>
<feature type="coiled-coil region" evidence="1">
    <location>
        <begin position="72"/>
        <end position="99"/>
    </location>
</feature>
<keyword evidence="1" id="KW-0175">Coiled coil</keyword>
<dbReference type="AlphaFoldDB" id="A0A8H6DXP8"/>
<name>A0A8H6DXP8_COCSA</name>
<evidence type="ECO:0000313" key="3">
    <source>
        <dbReference type="EMBL" id="KAF5850365.1"/>
    </source>
</evidence>
<dbReference type="Pfam" id="PF01822">
    <property type="entry name" value="WSC"/>
    <property type="match status" value="1"/>
</dbReference>
<protein>
    <recommendedName>
        <fullName evidence="2">WSC domain-containing protein</fullName>
    </recommendedName>
</protein>
<comment type="caution">
    <text evidence="3">The sequence shown here is derived from an EMBL/GenBank/DDBJ whole genome shotgun (WGS) entry which is preliminary data.</text>
</comment>
<evidence type="ECO:0000256" key="1">
    <source>
        <dbReference type="SAM" id="Coils"/>
    </source>
</evidence>
<dbReference type="EMBL" id="WNKQ01000007">
    <property type="protein sequence ID" value="KAF5850365.1"/>
    <property type="molecule type" value="Genomic_DNA"/>
</dbReference>
<gene>
    <name evidence="3" type="ORF">GGP41_002562</name>
</gene>
<dbReference type="Proteomes" id="UP000624244">
    <property type="component" value="Unassembled WGS sequence"/>
</dbReference>
<evidence type="ECO:0000259" key="2">
    <source>
        <dbReference type="PROSITE" id="PS51212"/>
    </source>
</evidence>
<dbReference type="InterPro" id="IPR002889">
    <property type="entry name" value="WSC_carb-bd"/>
</dbReference>
<accession>A0A8H6DXP8</accession>
<sequence length="198" mass="21391">MSAIPLAPASTKDSGVSPSITCADPSLDNYTCSCACTNGLIFKQPPPRPGHGSSESCYLSFATCQADQSQYLEREQNLMKQLIEKQEELTRRIDEWKAEKKKGTVSDHSYIGCYINAGTPVLAGVTLAKSMTNSVDLCERRRRGSDFFFAVEDGQTCLCAGGFGNGIKRADPAQFSVPCPGNPSQKCGGLWRAAVYSK</sequence>